<accession>A0ABW0I084</accession>
<gene>
    <name evidence="1" type="ORF">ACFPOF_22495</name>
</gene>
<protein>
    <submittedName>
        <fullName evidence="1">Uncharacterized protein</fullName>
    </submittedName>
</protein>
<comment type="caution">
    <text evidence="1">The sequence shown here is derived from an EMBL/GenBank/DDBJ whole genome shotgun (WGS) entry which is preliminary data.</text>
</comment>
<dbReference type="Proteomes" id="UP001596113">
    <property type="component" value="Unassembled WGS sequence"/>
</dbReference>
<dbReference type="RefSeq" id="WP_378136827.1">
    <property type="nucleotide sequence ID" value="NZ_JBHSMI010000029.1"/>
</dbReference>
<keyword evidence="2" id="KW-1185">Reference proteome</keyword>
<sequence>MKWLNEIEKCFNEAAGNNFLVSSERSGREIHYWIDPLYEDSFLDTLDLFINLETRRARIVKEIDLVMYERENLTLKTAYNQLYRFIANADTVDEDIYS</sequence>
<name>A0ABW0I084_9BACL</name>
<reference evidence="2" key="1">
    <citation type="journal article" date="2019" name="Int. J. Syst. Evol. Microbiol.">
        <title>The Global Catalogue of Microorganisms (GCM) 10K type strain sequencing project: providing services to taxonomists for standard genome sequencing and annotation.</title>
        <authorList>
            <consortium name="The Broad Institute Genomics Platform"/>
            <consortium name="The Broad Institute Genome Sequencing Center for Infectious Disease"/>
            <person name="Wu L."/>
            <person name="Ma J."/>
        </authorList>
    </citation>
    <scope>NUCLEOTIDE SEQUENCE [LARGE SCALE GENOMIC DNA]</scope>
    <source>
        <strain evidence="2">CGMCC 1.18575</strain>
    </source>
</reference>
<dbReference type="EMBL" id="JBHSMI010000029">
    <property type="protein sequence ID" value="MFC5405522.1"/>
    <property type="molecule type" value="Genomic_DNA"/>
</dbReference>
<evidence type="ECO:0000313" key="2">
    <source>
        <dbReference type="Proteomes" id="UP001596113"/>
    </source>
</evidence>
<evidence type="ECO:0000313" key="1">
    <source>
        <dbReference type="EMBL" id="MFC5405522.1"/>
    </source>
</evidence>
<organism evidence="1 2">
    <name type="scientific">Cohnella soli</name>
    <dbReference type="NCBI Taxonomy" id="425005"/>
    <lineage>
        <taxon>Bacteria</taxon>
        <taxon>Bacillati</taxon>
        <taxon>Bacillota</taxon>
        <taxon>Bacilli</taxon>
        <taxon>Bacillales</taxon>
        <taxon>Paenibacillaceae</taxon>
        <taxon>Cohnella</taxon>
    </lineage>
</organism>
<proteinExistence type="predicted"/>